<gene>
    <name evidence="1" type="ORF">HOLleu_32162</name>
</gene>
<organism evidence="1 2">
    <name type="scientific">Holothuria leucospilota</name>
    <name type="common">Black long sea cucumber</name>
    <name type="synonym">Mertensiothuria leucospilota</name>
    <dbReference type="NCBI Taxonomy" id="206669"/>
    <lineage>
        <taxon>Eukaryota</taxon>
        <taxon>Metazoa</taxon>
        <taxon>Echinodermata</taxon>
        <taxon>Eleutherozoa</taxon>
        <taxon>Echinozoa</taxon>
        <taxon>Holothuroidea</taxon>
        <taxon>Aspidochirotacea</taxon>
        <taxon>Aspidochirotida</taxon>
        <taxon>Holothuriidae</taxon>
        <taxon>Holothuria</taxon>
    </lineage>
</organism>
<dbReference type="Proteomes" id="UP001152320">
    <property type="component" value="Chromosome 16"/>
</dbReference>
<accession>A0A9Q0YRF4</accession>
<proteinExistence type="predicted"/>
<comment type="caution">
    <text evidence="1">The sequence shown here is derived from an EMBL/GenBank/DDBJ whole genome shotgun (WGS) entry which is preliminary data.</text>
</comment>
<dbReference type="OrthoDB" id="416119at2759"/>
<evidence type="ECO:0000313" key="1">
    <source>
        <dbReference type="EMBL" id="KAJ8027114.1"/>
    </source>
</evidence>
<dbReference type="AlphaFoldDB" id="A0A9Q0YRF4"/>
<evidence type="ECO:0000313" key="2">
    <source>
        <dbReference type="Proteomes" id="UP001152320"/>
    </source>
</evidence>
<reference evidence="1" key="1">
    <citation type="submission" date="2021-10" db="EMBL/GenBank/DDBJ databases">
        <title>Tropical sea cucumber genome reveals ecological adaptation and Cuvierian tubules defense mechanism.</title>
        <authorList>
            <person name="Chen T."/>
        </authorList>
    </citation>
    <scope>NUCLEOTIDE SEQUENCE</scope>
    <source>
        <strain evidence="1">Nanhai2018</strain>
        <tissue evidence="1">Muscle</tissue>
    </source>
</reference>
<dbReference type="PANTHER" id="PTHR31635:SF196">
    <property type="entry name" value="REVERSE TRANSCRIPTASE DOMAIN-CONTAINING PROTEIN-RELATED"/>
    <property type="match status" value="1"/>
</dbReference>
<protein>
    <submittedName>
        <fullName evidence="1">Uncharacterized protein</fullName>
    </submittedName>
</protein>
<dbReference type="EMBL" id="JAIZAY010000016">
    <property type="protein sequence ID" value="KAJ8027114.1"/>
    <property type="molecule type" value="Genomic_DNA"/>
</dbReference>
<sequence length="202" mass="23334">MDNQLRSEVEGAFIRSRIKYLKDGEKPSAFFFRQESRRSSKKIIQSVRNDSGDIVTSDNDISYVFHNFYSNLFSREHHVNHNLQNDFIQCLKQIVDPIIDREDLDRPITLEEVIAALVSASNNKSPEINDIPYEFYRKFFNVIDNDLTNVYNKIFPVGALSVSQRTALISLIPQKGDLENPKNWRPVSLFNTDYKLLTSLAG</sequence>
<dbReference type="PANTHER" id="PTHR31635">
    <property type="entry name" value="REVERSE TRANSCRIPTASE DOMAIN-CONTAINING PROTEIN-RELATED"/>
    <property type="match status" value="1"/>
</dbReference>
<keyword evidence="2" id="KW-1185">Reference proteome</keyword>
<name>A0A9Q0YRF4_HOLLE</name>